<evidence type="ECO:0008006" key="3">
    <source>
        <dbReference type="Google" id="ProtNLM"/>
    </source>
</evidence>
<dbReference type="InterPro" id="IPR036168">
    <property type="entry name" value="AP2_Mu_C_sf"/>
</dbReference>
<evidence type="ECO:0000313" key="1">
    <source>
        <dbReference type="EMBL" id="EJW04591.1"/>
    </source>
</evidence>
<dbReference type="Gene3D" id="2.60.40.1170">
    <property type="entry name" value="Mu homology domain, subdomain B"/>
    <property type="match status" value="2"/>
</dbReference>
<proteinExistence type="predicted"/>
<keyword evidence="2" id="KW-1185">Reference proteome</keyword>
<reference evidence="2" key="2">
    <citation type="submission" date="2015-07" db="EMBL/GenBank/DDBJ databases">
        <title>Contrasting host-pathogen interactions and genome evolution in two generalist and specialist microsporidian pathogens of mosquitoes.</title>
        <authorList>
            <consortium name="The Broad Institute Genomics Platform"/>
            <consortium name="The Broad Institute Genome Sequencing Center for Infectious Disease"/>
            <person name="Cuomo C.A."/>
            <person name="Sanscrainte N.D."/>
            <person name="Goldberg J.M."/>
            <person name="Heiman D."/>
            <person name="Young S."/>
            <person name="Zeng Q."/>
            <person name="Becnel J.J."/>
            <person name="Birren B.W."/>
        </authorList>
    </citation>
    <scope>NUCLEOTIDE SEQUENCE [LARGE SCALE GENOMIC DNA]</scope>
    <source>
        <strain evidence="2">USNM 41457</strain>
    </source>
</reference>
<dbReference type="VEuPathDB" id="MicrosporidiaDB:EDEG_01205"/>
<gene>
    <name evidence="1" type="ORF">EDEG_01205</name>
</gene>
<accession>J9DA42</accession>
<evidence type="ECO:0000313" key="2">
    <source>
        <dbReference type="Proteomes" id="UP000003163"/>
    </source>
</evidence>
<protein>
    <recommendedName>
        <fullName evidence="3">MHD domain-containing protein</fullName>
    </recommendedName>
</protein>
<organism evidence="1 2">
    <name type="scientific">Edhazardia aedis (strain USNM 41457)</name>
    <name type="common">Microsporidian parasite</name>
    <dbReference type="NCBI Taxonomy" id="1003232"/>
    <lineage>
        <taxon>Eukaryota</taxon>
        <taxon>Fungi</taxon>
        <taxon>Fungi incertae sedis</taxon>
        <taxon>Microsporidia</taxon>
        <taxon>Edhazardia</taxon>
    </lineage>
</organism>
<dbReference type="Proteomes" id="UP000003163">
    <property type="component" value="Unassembled WGS sequence"/>
</dbReference>
<reference evidence="1 2" key="1">
    <citation type="submission" date="2011-08" db="EMBL/GenBank/DDBJ databases">
        <authorList>
            <person name="Liu Z.J."/>
            <person name="Shi F.L."/>
            <person name="Lu J.Q."/>
            <person name="Li M."/>
            <person name="Wang Z.L."/>
        </authorList>
    </citation>
    <scope>NUCLEOTIDE SEQUENCE [LARGE SCALE GENOMIC DNA]</scope>
    <source>
        <strain evidence="1 2">USNM 41457</strain>
    </source>
</reference>
<dbReference type="EMBL" id="AFBI03000016">
    <property type="protein sequence ID" value="EJW04591.1"/>
    <property type="molecule type" value="Genomic_DNA"/>
</dbReference>
<name>J9DA42_EDHAE</name>
<dbReference type="HOGENOM" id="CLU_866059_0_0_1"/>
<dbReference type="AlphaFoldDB" id="J9DA42"/>
<dbReference type="InParanoid" id="J9DA42"/>
<sequence length="321" mass="37005">MEEDYIIKNPKDVVIYRSLACSQKPKKTMKFYHNGLEFVSAYFDKLLQKYFILEKMGFLKNTTSHHSLPKLISKMSISPLGQNNENNVLCKLEQKASKIVQSRDILIDIEENMFIIFQDDKLITSTIVGKLMLKKAFDERFVVSFSSKGCVEDISAVFTNKNGDEVELRHKTFLTYSRKPSSSELPIKIKFDKLNNLLYIENNCKSEIKNIKINFPLKHSTYKASATSFGAKSNVKIDETSINWVIYELNTFGENRKASLKIDENEIPNSDTRGRVILFDFEVDMWCDAGIEINHVKCGEEKCKDVFVATSCKAKKFEYRI</sequence>
<comment type="caution">
    <text evidence="1">The sequence shown here is derived from an EMBL/GenBank/DDBJ whole genome shotgun (WGS) entry which is preliminary data.</text>
</comment>
<dbReference type="SUPFAM" id="SSF49447">
    <property type="entry name" value="Second domain of Mu2 adaptin subunit (ap50) of ap2 adaptor"/>
    <property type="match status" value="1"/>
</dbReference>